<dbReference type="Proteomes" id="UP000811609">
    <property type="component" value="Chromosome 14"/>
</dbReference>
<name>A0A8T1NHT7_CARIL</name>
<evidence type="ECO:0000256" key="8">
    <source>
        <dbReference type="ARBA" id="ARBA00025100"/>
    </source>
</evidence>
<evidence type="ECO:0000256" key="4">
    <source>
        <dbReference type="ARBA" id="ARBA00022824"/>
    </source>
</evidence>
<comment type="function">
    <text evidence="8">Involved in cellular auxin homeostasis by regulating auxin metabolism. Regulates intracellular auxin accumulation at the endoplasmic reticulum and thus auxin availability for nuclear auxin signaling.</text>
</comment>
<evidence type="ECO:0000256" key="1">
    <source>
        <dbReference type="ARBA" id="ARBA00004477"/>
    </source>
</evidence>
<feature type="transmembrane region" description="Helical" evidence="10">
    <location>
        <begin position="73"/>
        <end position="94"/>
    </location>
</feature>
<evidence type="ECO:0008006" key="13">
    <source>
        <dbReference type="Google" id="ProtNLM"/>
    </source>
</evidence>
<evidence type="ECO:0000256" key="10">
    <source>
        <dbReference type="SAM" id="Phobius"/>
    </source>
</evidence>
<dbReference type="GO" id="GO:0005789">
    <property type="term" value="C:endoplasmic reticulum membrane"/>
    <property type="evidence" value="ECO:0007669"/>
    <property type="project" value="UniProtKB-SubCell"/>
</dbReference>
<proteinExistence type="inferred from homology"/>
<dbReference type="AlphaFoldDB" id="A0A8T1NHT7"/>
<feature type="transmembrane region" description="Helical" evidence="10">
    <location>
        <begin position="332"/>
        <end position="352"/>
    </location>
</feature>
<dbReference type="InterPro" id="IPR045033">
    <property type="entry name" value="PILS1/3/4/5/7"/>
</dbReference>
<gene>
    <name evidence="11" type="ORF">CIPAW_14G014700</name>
</gene>
<keyword evidence="4" id="KW-0256">Endoplasmic reticulum</keyword>
<feature type="transmembrane region" description="Helical" evidence="10">
    <location>
        <begin position="42"/>
        <end position="61"/>
    </location>
</feature>
<evidence type="ECO:0000256" key="7">
    <source>
        <dbReference type="ARBA" id="ARBA00023294"/>
    </source>
</evidence>
<dbReference type="GO" id="GO:0080162">
    <property type="term" value="P:endoplasmic reticulum to cytosol auxin transport"/>
    <property type="evidence" value="ECO:0007669"/>
    <property type="project" value="InterPro"/>
</dbReference>
<organism evidence="11 12">
    <name type="scientific">Carya illinoinensis</name>
    <name type="common">Pecan</name>
    <dbReference type="NCBI Taxonomy" id="32201"/>
    <lineage>
        <taxon>Eukaryota</taxon>
        <taxon>Viridiplantae</taxon>
        <taxon>Streptophyta</taxon>
        <taxon>Embryophyta</taxon>
        <taxon>Tracheophyta</taxon>
        <taxon>Spermatophyta</taxon>
        <taxon>Magnoliopsida</taxon>
        <taxon>eudicotyledons</taxon>
        <taxon>Gunneridae</taxon>
        <taxon>Pentapetalae</taxon>
        <taxon>rosids</taxon>
        <taxon>fabids</taxon>
        <taxon>Fagales</taxon>
        <taxon>Juglandaceae</taxon>
        <taxon>Carya</taxon>
    </lineage>
</organism>
<evidence type="ECO:0000256" key="5">
    <source>
        <dbReference type="ARBA" id="ARBA00022989"/>
    </source>
</evidence>
<dbReference type="GO" id="GO:0009734">
    <property type="term" value="P:auxin-activated signaling pathway"/>
    <property type="evidence" value="ECO:0007669"/>
    <property type="project" value="UniProtKB-KW"/>
</dbReference>
<keyword evidence="5 10" id="KW-1133">Transmembrane helix</keyword>
<keyword evidence="7" id="KW-0927">Auxin signaling pathway</keyword>
<evidence type="ECO:0000256" key="2">
    <source>
        <dbReference type="ARBA" id="ARBA00022448"/>
    </source>
</evidence>
<protein>
    <recommendedName>
        <fullName evidence="13">Protein PIN-LIKES 3-like</fullName>
    </recommendedName>
</protein>
<feature type="transmembrane region" description="Helical" evidence="10">
    <location>
        <begin position="6"/>
        <end position="30"/>
    </location>
</feature>
<keyword evidence="3 10" id="KW-0812">Transmembrane</keyword>
<feature type="transmembrane region" description="Helical" evidence="10">
    <location>
        <begin position="147"/>
        <end position="171"/>
    </location>
</feature>
<feature type="transmembrane region" description="Helical" evidence="10">
    <location>
        <begin position="402"/>
        <end position="423"/>
    </location>
</feature>
<feature type="transmembrane region" description="Helical" evidence="10">
    <location>
        <begin position="295"/>
        <end position="320"/>
    </location>
</feature>
<evidence type="ECO:0000256" key="3">
    <source>
        <dbReference type="ARBA" id="ARBA00022692"/>
    </source>
</evidence>
<dbReference type="InterPro" id="IPR004776">
    <property type="entry name" value="Mem_transp_PIN-like"/>
</dbReference>
<comment type="similarity">
    <text evidence="9">Belongs to the auxin efflux carrier (TC 2.A.69.2) family.</text>
</comment>
<feature type="transmembrane region" description="Helical" evidence="10">
    <location>
        <begin position="262"/>
        <end position="283"/>
    </location>
</feature>
<keyword evidence="6 10" id="KW-0472">Membrane</keyword>
<feature type="transmembrane region" description="Helical" evidence="10">
    <location>
        <begin position="106"/>
        <end position="127"/>
    </location>
</feature>
<dbReference type="PANTHER" id="PTHR31651:SF41">
    <property type="entry name" value="PROTEIN PIN-LIKES 3-LIKE ISOFORM X1"/>
    <property type="match status" value="1"/>
</dbReference>
<evidence type="ECO:0000256" key="9">
    <source>
        <dbReference type="ARBA" id="ARBA00025752"/>
    </source>
</evidence>
<accession>A0A8T1NHT7</accession>
<comment type="caution">
    <text evidence="11">The sequence shown here is derived from an EMBL/GenBank/DDBJ whole genome shotgun (WGS) entry which is preliminary data.</text>
</comment>
<evidence type="ECO:0000313" key="12">
    <source>
        <dbReference type="Proteomes" id="UP000811609"/>
    </source>
</evidence>
<dbReference type="PANTHER" id="PTHR31651">
    <property type="match status" value="1"/>
</dbReference>
<sequence>MDFLSLFIVALMPVLETLLVTAVGLVLGMESINLLGTISRQYLNKLVFFVFTPSLIVSALADTITLDGLGTLWFMLVNVLITFLIGSALAWILIKITRAPQHLQSLIIGCCAAGNLGNLLLIILPAVCEGDDSPFGDSSVCSTDAEAYAALSMAALQNWPAFCAIYIWSYVYPIMRIYANKATKDIDTDGSSTRDNISGETSYLHSEIGTALLLPSEGCPSSEEFMDQVEVQSTGPEGKVTFLEKTMLHLKKLIGHVDLKKLFAPSTIAAIFGFIIGIVSPIRKVLIGDDAPLRAIFSSASLLGEATIPSMTLIIGASLLRGLEGAGVSPALIVGIIAIQYIIMPSLGIGIVKAANHFGIVGSDSLYQFTLMLQYALPPAMNVGTISQLLETGESECSVIMLWTYAVATFSLTLWSTIFMWLVS</sequence>
<dbReference type="EMBL" id="CM031822">
    <property type="protein sequence ID" value="KAG6628453.1"/>
    <property type="molecule type" value="Genomic_DNA"/>
</dbReference>
<reference evidence="11" key="1">
    <citation type="submission" date="2020-12" db="EMBL/GenBank/DDBJ databases">
        <title>WGS assembly of Carya illinoinensis cv. Pawnee.</title>
        <authorList>
            <person name="Platts A."/>
            <person name="Shu S."/>
            <person name="Wright S."/>
            <person name="Barry K."/>
            <person name="Edger P."/>
            <person name="Pires J.C."/>
            <person name="Schmutz J."/>
        </authorList>
    </citation>
    <scope>NUCLEOTIDE SEQUENCE</scope>
    <source>
        <tissue evidence="11">Leaf</tissue>
    </source>
</reference>
<comment type="subcellular location">
    <subcellularLocation>
        <location evidence="1">Endoplasmic reticulum membrane</location>
        <topology evidence="1">Multi-pass membrane protein</topology>
    </subcellularLocation>
</comment>
<keyword evidence="2" id="KW-0813">Transport</keyword>
<evidence type="ECO:0000256" key="6">
    <source>
        <dbReference type="ARBA" id="ARBA00023136"/>
    </source>
</evidence>
<keyword evidence="12" id="KW-1185">Reference proteome</keyword>
<dbReference type="Pfam" id="PF03547">
    <property type="entry name" value="Mem_trans"/>
    <property type="match status" value="1"/>
</dbReference>
<evidence type="ECO:0000313" key="11">
    <source>
        <dbReference type="EMBL" id="KAG6628453.1"/>
    </source>
</evidence>